<evidence type="ECO:0000259" key="7">
    <source>
        <dbReference type="PROSITE" id="PS51032"/>
    </source>
</evidence>
<evidence type="ECO:0000256" key="2">
    <source>
        <dbReference type="ARBA" id="ARBA00023015"/>
    </source>
</evidence>
<organism evidence="8 9">
    <name type="scientific">Stephania yunnanensis</name>
    <dbReference type="NCBI Taxonomy" id="152371"/>
    <lineage>
        <taxon>Eukaryota</taxon>
        <taxon>Viridiplantae</taxon>
        <taxon>Streptophyta</taxon>
        <taxon>Embryophyta</taxon>
        <taxon>Tracheophyta</taxon>
        <taxon>Spermatophyta</taxon>
        <taxon>Magnoliopsida</taxon>
        <taxon>Ranunculales</taxon>
        <taxon>Menispermaceae</taxon>
        <taxon>Menispermoideae</taxon>
        <taxon>Cissampelideae</taxon>
        <taxon>Stephania</taxon>
    </lineage>
</organism>
<keyword evidence="5" id="KW-0539">Nucleus</keyword>
<dbReference type="InterPro" id="IPR001471">
    <property type="entry name" value="AP2/ERF_dom"/>
</dbReference>
<feature type="region of interest" description="Disordered" evidence="6">
    <location>
        <begin position="295"/>
        <end position="360"/>
    </location>
</feature>
<evidence type="ECO:0000256" key="6">
    <source>
        <dbReference type="SAM" id="MobiDB-lite"/>
    </source>
</evidence>
<accession>A0AAP0JJ41</accession>
<name>A0AAP0JJ41_9MAGN</name>
<keyword evidence="2" id="KW-0805">Transcription regulation</keyword>
<sequence>MCMLKVANQRERRFDVVEEEQQQQQQQQQHDEQHDQEQQQLQQQISVEEFSSSQTMFSDFSRTREMSAMVNALTYVVSGDTGYSSGGGGDWGGYSNYYGVSSSVPSVASTMTRSVPLVSSPNSGSPSSSWSSGHKRGREEELATSLIGNTTTATSDQSLVRSGGYRRFGGHDIRVSHGESSSSHVVQGEHVITTTTATGGAASTTPSTTREESTTLYGGAATGGGGEGRRRYRGVRQRPWGKWAAEIRDPHKAARVWLGTFDTAEAAARAYDEAALRFRGSRAKLNFPENVRLQPPLQVSPATQLNISDNSPANMFPSHHHHHHLHHHPSFLQSHHHQILQQQQQQQQQQTTNGDAEELI</sequence>
<dbReference type="Proteomes" id="UP001420932">
    <property type="component" value="Unassembled WGS sequence"/>
</dbReference>
<comment type="subcellular location">
    <subcellularLocation>
        <location evidence="1">Nucleus</location>
    </subcellularLocation>
</comment>
<dbReference type="PROSITE" id="PS51032">
    <property type="entry name" value="AP2_ERF"/>
    <property type="match status" value="1"/>
</dbReference>
<dbReference type="GO" id="GO:0005634">
    <property type="term" value="C:nucleus"/>
    <property type="evidence" value="ECO:0007669"/>
    <property type="project" value="UniProtKB-SubCell"/>
</dbReference>
<dbReference type="GO" id="GO:0009873">
    <property type="term" value="P:ethylene-activated signaling pathway"/>
    <property type="evidence" value="ECO:0007669"/>
    <property type="project" value="InterPro"/>
</dbReference>
<dbReference type="GO" id="GO:0003677">
    <property type="term" value="F:DNA binding"/>
    <property type="evidence" value="ECO:0007669"/>
    <property type="project" value="UniProtKB-KW"/>
</dbReference>
<evidence type="ECO:0000256" key="3">
    <source>
        <dbReference type="ARBA" id="ARBA00023125"/>
    </source>
</evidence>
<gene>
    <name evidence="8" type="ORF">Syun_013761</name>
</gene>
<keyword evidence="3" id="KW-0238">DNA-binding</keyword>
<dbReference type="Gene3D" id="3.30.730.10">
    <property type="entry name" value="AP2/ERF domain"/>
    <property type="match status" value="1"/>
</dbReference>
<dbReference type="PANTHER" id="PTHR31190">
    <property type="entry name" value="DNA-BINDING DOMAIN"/>
    <property type="match status" value="1"/>
</dbReference>
<evidence type="ECO:0000313" key="9">
    <source>
        <dbReference type="Proteomes" id="UP001420932"/>
    </source>
</evidence>
<dbReference type="SMART" id="SM00380">
    <property type="entry name" value="AP2"/>
    <property type="match status" value="1"/>
</dbReference>
<protein>
    <recommendedName>
        <fullName evidence="7">AP2/ERF domain-containing protein</fullName>
    </recommendedName>
</protein>
<evidence type="ECO:0000256" key="1">
    <source>
        <dbReference type="ARBA" id="ARBA00004123"/>
    </source>
</evidence>
<comment type="caution">
    <text evidence="8">The sequence shown here is derived from an EMBL/GenBank/DDBJ whole genome shotgun (WGS) entry which is preliminary data.</text>
</comment>
<dbReference type="PANTHER" id="PTHR31190:SF421">
    <property type="entry name" value="ETHYLENE-RESPONSIVE TRANSCRIPTION FACTOR ERF110"/>
    <property type="match status" value="1"/>
</dbReference>
<dbReference type="FunFam" id="3.30.730.10:FF:000001">
    <property type="entry name" value="Ethylene-responsive transcription factor 2"/>
    <property type="match status" value="1"/>
</dbReference>
<reference evidence="8 9" key="1">
    <citation type="submission" date="2024-01" db="EMBL/GenBank/DDBJ databases">
        <title>Genome assemblies of Stephania.</title>
        <authorList>
            <person name="Yang L."/>
        </authorList>
    </citation>
    <scope>NUCLEOTIDE SEQUENCE [LARGE SCALE GENOMIC DNA]</scope>
    <source>
        <strain evidence="8">YNDBR</strain>
        <tissue evidence="8">Leaf</tissue>
    </source>
</reference>
<dbReference type="InterPro" id="IPR044808">
    <property type="entry name" value="ERF_plant"/>
</dbReference>
<dbReference type="EMBL" id="JBBNAF010000006">
    <property type="protein sequence ID" value="KAK9134431.1"/>
    <property type="molecule type" value="Genomic_DNA"/>
</dbReference>
<dbReference type="PRINTS" id="PR00367">
    <property type="entry name" value="ETHRSPELEMNT"/>
</dbReference>
<feature type="region of interest" description="Disordered" evidence="6">
    <location>
        <begin position="197"/>
        <end position="234"/>
    </location>
</feature>
<keyword evidence="9" id="KW-1185">Reference proteome</keyword>
<dbReference type="InterPro" id="IPR036955">
    <property type="entry name" value="AP2/ERF_dom_sf"/>
</dbReference>
<evidence type="ECO:0000256" key="5">
    <source>
        <dbReference type="ARBA" id="ARBA00023242"/>
    </source>
</evidence>
<feature type="domain" description="AP2/ERF" evidence="7">
    <location>
        <begin position="231"/>
        <end position="288"/>
    </location>
</feature>
<proteinExistence type="predicted"/>
<feature type="compositionally biased region" description="Low complexity" evidence="6">
    <location>
        <begin position="197"/>
        <end position="219"/>
    </location>
</feature>
<dbReference type="AlphaFoldDB" id="A0AAP0JJ41"/>
<dbReference type="Pfam" id="PF00847">
    <property type="entry name" value="AP2"/>
    <property type="match status" value="1"/>
</dbReference>
<evidence type="ECO:0000313" key="8">
    <source>
        <dbReference type="EMBL" id="KAK9134431.1"/>
    </source>
</evidence>
<feature type="region of interest" description="Disordered" evidence="6">
    <location>
        <begin position="115"/>
        <end position="141"/>
    </location>
</feature>
<feature type="compositionally biased region" description="Low complexity" evidence="6">
    <location>
        <begin position="341"/>
        <end position="350"/>
    </location>
</feature>
<evidence type="ECO:0000256" key="4">
    <source>
        <dbReference type="ARBA" id="ARBA00023163"/>
    </source>
</evidence>
<feature type="region of interest" description="Disordered" evidence="6">
    <location>
        <begin position="14"/>
        <end position="44"/>
    </location>
</feature>
<feature type="compositionally biased region" description="Basic residues" evidence="6">
    <location>
        <begin position="318"/>
        <end position="338"/>
    </location>
</feature>
<feature type="compositionally biased region" description="Low complexity" evidence="6">
    <location>
        <begin position="115"/>
        <end position="132"/>
    </location>
</feature>
<keyword evidence="4" id="KW-0804">Transcription</keyword>
<dbReference type="CDD" id="cd00018">
    <property type="entry name" value="AP2"/>
    <property type="match status" value="1"/>
</dbReference>
<dbReference type="InterPro" id="IPR016177">
    <property type="entry name" value="DNA-bd_dom_sf"/>
</dbReference>
<dbReference type="GO" id="GO:0003700">
    <property type="term" value="F:DNA-binding transcription factor activity"/>
    <property type="evidence" value="ECO:0007669"/>
    <property type="project" value="InterPro"/>
</dbReference>
<dbReference type="SUPFAM" id="SSF54171">
    <property type="entry name" value="DNA-binding domain"/>
    <property type="match status" value="1"/>
</dbReference>
<feature type="compositionally biased region" description="Polar residues" evidence="6">
    <location>
        <begin position="300"/>
        <end position="313"/>
    </location>
</feature>